<feature type="region of interest" description="Disordered" evidence="1">
    <location>
        <begin position="1"/>
        <end position="34"/>
    </location>
</feature>
<feature type="compositionally biased region" description="Polar residues" evidence="1">
    <location>
        <begin position="15"/>
        <end position="34"/>
    </location>
</feature>
<gene>
    <name evidence="2" type="ORF">JYU34_005079</name>
</gene>
<dbReference type="EMBL" id="JAHIBW010000007">
    <property type="protein sequence ID" value="KAG7309157.1"/>
    <property type="molecule type" value="Genomic_DNA"/>
</dbReference>
<keyword evidence="3" id="KW-1185">Reference proteome</keyword>
<evidence type="ECO:0000313" key="3">
    <source>
        <dbReference type="Proteomes" id="UP000823941"/>
    </source>
</evidence>
<accession>A0ABQ7QVS7</accession>
<proteinExistence type="predicted"/>
<name>A0ABQ7QVS7_PLUXY</name>
<evidence type="ECO:0000313" key="2">
    <source>
        <dbReference type="EMBL" id="KAG7309157.1"/>
    </source>
</evidence>
<feature type="compositionally biased region" description="Basic residues" evidence="1">
    <location>
        <begin position="1"/>
        <end position="13"/>
    </location>
</feature>
<evidence type="ECO:0000256" key="1">
    <source>
        <dbReference type="SAM" id="MobiDB-lite"/>
    </source>
</evidence>
<dbReference type="Proteomes" id="UP000823941">
    <property type="component" value="Chromosome 7"/>
</dbReference>
<sequence length="207" mass="22948">MSQARVPKHHCSGHKQGTVTTATHKVSNSAKKTNSLCKHGKTQQLITMQKKKKLAEETLPCGHVDSCVNTILTAPVRHISEDPTLYLRRGSKSCQCHCQKRMGYKASAKDIQTAAEKITKDRSCNNCVPTKTRSIQFQPAKAIVLTQTQPLHCPAKKKSMHNVKVGFQSCFTVDADVNMREVNKTCVHSRAKRWSLGSGYNISGPDF</sequence>
<organism evidence="2 3">
    <name type="scientific">Plutella xylostella</name>
    <name type="common">Diamondback moth</name>
    <name type="synonym">Plutella maculipennis</name>
    <dbReference type="NCBI Taxonomy" id="51655"/>
    <lineage>
        <taxon>Eukaryota</taxon>
        <taxon>Metazoa</taxon>
        <taxon>Ecdysozoa</taxon>
        <taxon>Arthropoda</taxon>
        <taxon>Hexapoda</taxon>
        <taxon>Insecta</taxon>
        <taxon>Pterygota</taxon>
        <taxon>Neoptera</taxon>
        <taxon>Endopterygota</taxon>
        <taxon>Lepidoptera</taxon>
        <taxon>Glossata</taxon>
        <taxon>Ditrysia</taxon>
        <taxon>Yponomeutoidea</taxon>
        <taxon>Plutellidae</taxon>
        <taxon>Plutella</taxon>
    </lineage>
</organism>
<comment type="caution">
    <text evidence="2">The sequence shown here is derived from an EMBL/GenBank/DDBJ whole genome shotgun (WGS) entry which is preliminary data.</text>
</comment>
<reference evidence="2 3" key="1">
    <citation type="submission" date="2021-06" db="EMBL/GenBank/DDBJ databases">
        <title>A haploid diamondback moth (Plutella xylostella L.) genome assembly resolves 31 chromosomes and identifies a diamide resistance mutation.</title>
        <authorList>
            <person name="Ward C.M."/>
            <person name="Perry K.D."/>
            <person name="Baker G."/>
            <person name="Powis K."/>
            <person name="Heckel D.G."/>
            <person name="Baxter S.W."/>
        </authorList>
    </citation>
    <scope>NUCLEOTIDE SEQUENCE [LARGE SCALE GENOMIC DNA]</scope>
    <source>
        <strain evidence="2 3">LV</strain>
        <tissue evidence="2">Single pupa</tissue>
    </source>
</reference>
<protein>
    <submittedName>
        <fullName evidence="2">Uncharacterized protein</fullName>
    </submittedName>
</protein>